<dbReference type="GO" id="GO:0060271">
    <property type="term" value="P:cilium assembly"/>
    <property type="evidence" value="ECO:0007669"/>
    <property type="project" value="TreeGrafter"/>
</dbReference>
<dbReference type="SUPFAM" id="SSF161256">
    <property type="entry name" value="RILP dimerisation region"/>
    <property type="match status" value="1"/>
</dbReference>
<sequence>MEPRRVGPGAHCWGPRVAAGSGTAAELVYYLAGALGTELKELARRFGPEAAAGLVPLVVQALELLEKAAVGPAPDSLQEQLQRLLLVNAELRHKLAAVQTQLRAARDRESESERRREATLEPAAEQAQGQAAAPGCEQRQEPETAAAGTGAPGTHEDRVDALPPPGRPPKVGQCGFSREEVEQILQERNELKANVFLLKEELAYFQRELLTDHRVPGLLLEAMKVAIRKQRKKIKAKMLGTPEEAESSDDEDGSWLLLSRDKGDHLQPPPPESRIQSFLGLWYRGETEAPEAEAGIAATSEVRGGEEAPQPPHLEPVGSLTAPNS</sequence>
<feature type="region of interest" description="Disordered" evidence="5">
    <location>
        <begin position="101"/>
        <end position="174"/>
    </location>
</feature>
<feature type="coiled-coil region" evidence="4">
    <location>
        <begin position="174"/>
        <end position="201"/>
    </location>
</feature>
<dbReference type="GeneID" id="102999180"/>
<dbReference type="InterPro" id="IPR021563">
    <property type="entry name" value="RILP_dimer"/>
</dbReference>
<evidence type="ECO:0000313" key="9">
    <source>
        <dbReference type="RefSeq" id="XP_007183867.2"/>
    </source>
</evidence>
<feature type="domain" description="RH1" evidence="6">
    <location>
        <begin position="11"/>
        <end position="101"/>
    </location>
</feature>
<dbReference type="GO" id="GO:0045022">
    <property type="term" value="P:early endosome to late endosome transport"/>
    <property type="evidence" value="ECO:0007669"/>
    <property type="project" value="TreeGrafter"/>
</dbReference>
<dbReference type="GO" id="GO:0031267">
    <property type="term" value="F:small GTPase binding"/>
    <property type="evidence" value="ECO:0007669"/>
    <property type="project" value="TreeGrafter"/>
</dbReference>
<dbReference type="PANTHER" id="PTHR21502">
    <property type="entry name" value="ZINC FINGER PROTEIN DZIP1"/>
    <property type="match status" value="1"/>
</dbReference>
<protein>
    <submittedName>
        <fullName evidence="9">Rab-interacting lysosomal protein isoform X2</fullName>
    </submittedName>
</protein>
<dbReference type="GO" id="GO:0046983">
    <property type="term" value="F:protein dimerization activity"/>
    <property type="evidence" value="ECO:0007669"/>
    <property type="project" value="InterPro"/>
</dbReference>
<dbReference type="GO" id="GO:0015031">
    <property type="term" value="P:protein transport"/>
    <property type="evidence" value="ECO:0007669"/>
    <property type="project" value="UniProtKB-KW"/>
</dbReference>
<dbReference type="PROSITE" id="PS51777">
    <property type="entry name" value="RH2"/>
    <property type="match status" value="1"/>
</dbReference>
<feature type="region of interest" description="Disordered" evidence="5">
    <location>
        <begin position="290"/>
        <end position="325"/>
    </location>
</feature>
<dbReference type="Pfam" id="PF11461">
    <property type="entry name" value="RILP"/>
    <property type="match status" value="1"/>
</dbReference>
<dbReference type="GO" id="GO:0031902">
    <property type="term" value="C:late endosome membrane"/>
    <property type="evidence" value="ECO:0007669"/>
    <property type="project" value="UniProtKB-SubCell"/>
</dbReference>
<evidence type="ECO:0000256" key="4">
    <source>
        <dbReference type="SAM" id="Coils"/>
    </source>
</evidence>
<evidence type="ECO:0000256" key="1">
    <source>
        <dbReference type="ARBA" id="ARBA00022448"/>
    </source>
</evidence>
<dbReference type="AlphaFoldDB" id="A0A384A969"/>
<accession>A0A384A969</accession>
<dbReference type="PROSITE" id="PS51776">
    <property type="entry name" value="RH1"/>
    <property type="match status" value="1"/>
</dbReference>
<feature type="region of interest" description="Disordered" evidence="5">
    <location>
        <begin position="237"/>
        <end position="273"/>
    </location>
</feature>
<dbReference type="Gene3D" id="1.20.58.1770">
    <property type="match status" value="1"/>
</dbReference>
<feature type="domain" description="RH2" evidence="7">
    <location>
        <begin position="173"/>
        <end position="249"/>
    </location>
</feature>
<keyword evidence="8" id="KW-1185">Reference proteome</keyword>
<evidence type="ECO:0000259" key="6">
    <source>
        <dbReference type="PROSITE" id="PS51776"/>
    </source>
</evidence>
<dbReference type="GO" id="GO:0030670">
    <property type="term" value="C:phagocytic vesicle membrane"/>
    <property type="evidence" value="ECO:0007669"/>
    <property type="project" value="UniProtKB-SubCell"/>
</dbReference>
<dbReference type="InterPro" id="IPR034744">
    <property type="entry name" value="RH2"/>
</dbReference>
<dbReference type="PANTHER" id="PTHR21502:SF7">
    <property type="entry name" value="RAB-INTERACTING LYSOSOMAL PROTEIN"/>
    <property type="match status" value="1"/>
</dbReference>
<feature type="compositionally biased region" description="Low complexity" evidence="5">
    <location>
        <begin position="121"/>
        <end position="135"/>
    </location>
</feature>
<gene>
    <name evidence="9" type="primary">RILP</name>
</gene>
<dbReference type="Proteomes" id="UP001652580">
    <property type="component" value="Chromosome 20"/>
</dbReference>
<organism evidence="8 9">
    <name type="scientific">Balaenoptera acutorostrata</name>
    <name type="common">Common minke whale</name>
    <name type="synonym">Balaena rostrata</name>
    <dbReference type="NCBI Taxonomy" id="9767"/>
    <lineage>
        <taxon>Eukaryota</taxon>
        <taxon>Metazoa</taxon>
        <taxon>Chordata</taxon>
        <taxon>Craniata</taxon>
        <taxon>Vertebrata</taxon>
        <taxon>Euteleostomi</taxon>
        <taxon>Mammalia</taxon>
        <taxon>Eutheria</taxon>
        <taxon>Laurasiatheria</taxon>
        <taxon>Artiodactyla</taxon>
        <taxon>Whippomorpha</taxon>
        <taxon>Cetacea</taxon>
        <taxon>Mysticeti</taxon>
        <taxon>Balaenopteridae</taxon>
        <taxon>Balaenoptera</taxon>
    </lineage>
</organism>
<name>A0A384A969_BALAC</name>
<feature type="compositionally biased region" description="Acidic residues" evidence="5">
    <location>
        <begin position="243"/>
        <end position="253"/>
    </location>
</feature>
<keyword evidence="1" id="KW-0813">Transport</keyword>
<keyword evidence="2" id="KW-0653">Protein transport</keyword>
<dbReference type="GO" id="GO:0051959">
    <property type="term" value="F:dynein light intermediate chain binding"/>
    <property type="evidence" value="ECO:0007669"/>
    <property type="project" value="TreeGrafter"/>
</dbReference>
<evidence type="ECO:0000256" key="3">
    <source>
        <dbReference type="ARBA" id="ARBA00023054"/>
    </source>
</evidence>
<proteinExistence type="predicted"/>
<feature type="compositionally biased region" description="Basic and acidic residues" evidence="5">
    <location>
        <begin position="104"/>
        <end position="119"/>
    </location>
</feature>
<dbReference type="InterPro" id="IPR034743">
    <property type="entry name" value="RH1"/>
</dbReference>
<dbReference type="CTD" id="83547"/>
<evidence type="ECO:0000256" key="5">
    <source>
        <dbReference type="SAM" id="MobiDB-lite"/>
    </source>
</evidence>
<evidence type="ECO:0000259" key="7">
    <source>
        <dbReference type="PROSITE" id="PS51777"/>
    </source>
</evidence>
<evidence type="ECO:0000313" key="8">
    <source>
        <dbReference type="Proteomes" id="UP001652580"/>
    </source>
</evidence>
<reference evidence="9" key="1">
    <citation type="submission" date="2025-08" db="UniProtKB">
        <authorList>
            <consortium name="RefSeq"/>
        </authorList>
    </citation>
    <scope>IDENTIFICATION</scope>
</reference>
<dbReference type="GO" id="GO:0005765">
    <property type="term" value="C:lysosomal membrane"/>
    <property type="evidence" value="ECO:0007669"/>
    <property type="project" value="UniProtKB-SubCell"/>
</dbReference>
<evidence type="ECO:0000256" key="2">
    <source>
        <dbReference type="ARBA" id="ARBA00022927"/>
    </source>
</evidence>
<dbReference type="Gene3D" id="6.10.230.10">
    <property type="match status" value="1"/>
</dbReference>
<dbReference type="InterPro" id="IPR051241">
    <property type="entry name" value="DZIP_RILPL"/>
</dbReference>
<dbReference type="Pfam" id="PF09744">
    <property type="entry name" value="RH1"/>
    <property type="match status" value="1"/>
</dbReference>
<dbReference type="RefSeq" id="XP_007183867.2">
    <property type="nucleotide sequence ID" value="XM_007183805.2"/>
</dbReference>
<feature type="compositionally biased region" description="Low complexity" evidence="5">
    <location>
        <begin position="143"/>
        <end position="153"/>
    </location>
</feature>
<dbReference type="GO" id="GO:0036064">
    <property type="term" value="C:ciliary basal body"/>
    <property type="evidence" value="ECO:0007669"/>
    <property type="project" value="TreeGrafter"/>
</dbReference>
<keyword evidence="3 4" id="KW-0175">Coiled coil</keyword>